<comment type="subcellular location">
    <subcellularLocation>
        <location evidence="1">Membrane</location>
    </subcellularLocation>
</comment>
<feature type="transmembrane region" description="Helical" evidence="7">
    <location>
        <begin position="369"/>
        <end position="387"/>
    </location>
</feature>
<protein>
    <recommendedName>
        <fullName evidence="8">DOMON domain-containing protein</fullName>
    </recommendedName>
</protein>
<dbReference type="EMBL" id="JAUEPO010000004">
    <property type="protein sequence ID" value="KAK3324346.1"/>
    <property type="molecule type" value="Genomic_DNA"/>
</dbReference>
<feature type="transmembrane region" description="Helical" evidence="7">
    <location>
        <begin position="43"/>
        <end position="63"/>
    </location>
</feature>
<feature type="domain" description="DOMON" evidence="8">
    <location>
        <begin position="77"/>
        <end position="196"/>
    </location>
</feature>
<dbReference type="PROSITE" id="PS50836">
    <property type="entry name" value="DOMON"/>
    <property type="match status" value="1"/>
</dbReference>
<dbReference type="PANTHER" id="PTHR47797:SF1">
    <property type="entry name" value="CYTOCHROME B561 DOMAIN-CONTAINING PROTEIN-RELATED"/>
    <property type="match status" value="1"/>
</dbReference>
<gene>
    <name evidence="9" type="ORF">B0T19DRAFT_428393</name>
</gene>
<evidence type="ECO:0000259" key="8">
    <source>
        <dbReference type="PROSITE" id="PS50836"/>
    </source>
</evidence>
<feature type="transmembrane region" description="Helical" evidence="7">
    <location>
        <begin position="323"/>
        <end position="348"/>
    </location>
</feature>
<feature type="transmembrane region" description="Helical" evidence="7">
    <location>
        <begin position="293"/>
        <end position="311"/>
    </location>
</feature>
<keyword evidence="2" id="KW-0813">Transport</keyword>
<keyword evidence="10" id="KW-1185">Reference proteome</keyword>
<dbReference type="Proteomes" id="UP001286456">
    <property type="component" value="Unassembled WGS sequence"/>
</dbReference>
<dbReference type="SMART" id="SM00664">
    <property type="entry name" value="DoH"/>
    <property type="match status" value="1"/>
</dbReference>
<evidence type="ECO:0000256" key="5">
    <source>
        <dbReference type="ARBA" id="ARBA00022989"/>
    </source>
</evidence>
<keyword evidence="4" id="KW-0249">Electron transport</keyword>
<dbReference type="CDD" id="cd09630">
    <property type="entry name" value="CDH_like_cytochrome"/>
    <property type="match status" value="1"/>
</dbReference>
<keyword evidence="3 7" id="KW-0812">Transmembrane</keyword>
<organism evidence="9 10">
    <name type="scientific">Cercophora scortea</name>
    <dbReference type="NCBI Taxonomy" id="314031"/>
    <lineage>
        <taxon>Eukaryota</taxon>
        <taxon>Fungi</taxon>
        <taxon>Dikarya</taxon>
        <taxon>Ascomycota</taxon>
        <taxon>Pezizomycotina</taxon>
        <taxon>Sordariomycetes</taxon>
        <taxon>Sordariomycetidae</taxon>
        <taxon>Sordariales</taxon>
        <taxon>Lasiosphaeriaceae</taxon>
        <taxon>Cercophora</taxon>
    </lineage>
</organism>
<feature type="transmembrane region" description="Helical" evidence="7">
    <location>
        <begin position="399"/>
        <end position="420"/>
    </location>
</feature>
<dbReference type="GO" id="GO:0016020">
    <property type="term" value="C:membrane"/>
    <property type="evidence" value="ECO:0007669"/>
    <property type="project" value="UniProtKB-SubCell"/>
</dbReference>
<name>A0AAE0M9F9_9PEZI</name>
<accession>A0AAE0M9F9</accession>
<evidence type="ECO:0000256" key="4">
    <source>
        <dbReference type="ARBA" id="ARBA00022982"/>
    </source>
</evidence>
<evidence type="ECO:0000256" key="7">
    <source>
        <dbReference type="SAM" id="Phobius"/>
    </source>
</evidence>
<evidence type="ECO:0000256" key="1">
    <source>
        <dbReference type="ARBA" id="ARBA00004370"/>
    </source>
</evidence>
<dbReference type="PANTHER" id="PTHR47797">
    <property type="entry name" value="DEHYDROGENASE, PUTATIVE (AFU_ORTHOLOGUE AFUA_8G05805)-RELATED"/>
    <property type="match status" value="1"/>
</dbReference>
<keyword evidence="5 7" id="KW-1133">Transmembrane helix</keyword>
<comment type="caution">
    <text evidence="9">The sequence shown here is derived from an EMBL/GenBank/DDBJ whole genome shotgun (WGS) entry which is preliminary data.</text>
</comment>
<evidence type="ECO:0000256" key="6">
    <source>
        <dbReference type="ARBA" id="ARBA00023136"/>
    </source>
</evidence>
<dbReference type="SUPFAM" id="SSF49344">
    <property type="entry name" value="CBD9-like"/>
    <property type="match status" value="1"/>
</dbReference>
<dbReference type="InterPro" id="IPR015920">
    <property type="entry name" value="Cellobiose_DH-like_cyt"/>
</dbReference>
<evidence type="ECO:0000313" key="9">
    <source>
        <dbReference type="EMBL" id="KAK3324346.1"/>
    </source>
</evidence>
<dbReference type="Gene3D" id="2.60.40.1210">
    <property type="entry name" value="Cellobiose dehydrogenase, cytochrome domain"/>
    <property type="match status" value="1"/>
</dbReference>
<reference evidence="9" key="2">
    <citation type="submission" date="2023-06" db="EMBL/GenBank/DDBJ databases">
        <authorList>
            <consortium name="Lawrence Berkeley National Laboratory"/>
            <person name="Haridas S."/>
            <person name="Hensen N."/>
            <person name="Bonometti L."/>
            <person name="Westerberg I."/>
            <person name="Brannstrom I.O."/>
            <person name="Guillou S."/>
            <person name="Cros-Aarteil S."/>
            <person name="Calhoun S."/>
            <person name="Kuo A."/>
            <person name="Mondo S."/>
            <person name="Pangilinan J."/>
            <person name="Riley R."/>
            <person name="Labutti K."/>
            <person name="Andreopoulos B."/>
            <person name="Lipzen A."/>
            <person name="Chen C."/>
            <person name="Yanf M."/>
            <person name="Daum C."/>
            <person name="Ng V."/>
            <person name="Clum A."/>
            <person name="Steindorff A."/>
            <person name="Ohm R."/>
            <person name="Martin F."/>
            <person name="Silar P."/>
            <person name="Natvig D."/>
            <person name="Lalanne C."/>
            <person name="Gautier V."/>
            <person name="Ament-Velasquez S.L."/>
            <person name="Kruys A."/>
            <person name="Hutchinson M.I."/>
            <person name="Powell A.J."/>
            <person name="Barry K."/>
            <person name="Miller A.N."/>
            <person name="Grigoriev I.V."/>
            <person name="Debuchy R."/>
            <person name="Gladieux P."/>
            <person name="Thoren M.H."/>
            <person name="Johannesson H."/>
        </authorList>
    </citation>
    <scope>NUCLEOTIDE SEQUENCE</scope>
    <source>
        <strain evidence="9">SMH4131-1</strain>
    </source>
</reference>
<evidence type="ECO:0000256" key="3">
    <source>
        <dbReference type="ARBA" id="ARBA00022692"/>
    </source>
</evidence>
<dbReference type="Pfam" id="PF03188">
    <property type="entry name" value="Cytochrom_B561"/>
    <property type="match status" value="1"/>
</dbReference>
<dbReference type="Pfam" id="PF16010">
    <property type="entry name" value="CDH-cyt"/>
    <property type="match status" value="1"/>
</dbReference>
<reference evidence="9" key="1">
    <citation type="journal article" date="2023" name="Mol. Phylogenet. Evol.">
        <title>Genome-scale phylogeny and comparative genomics of the fungal order Sordariales.</title>
        <authorList>
            <person name="Hensen N."/>
            <person name="Bonometti L."/>
            <person name="Westerberg I."/>
            <person name="Brannstrom I.O."/>
            <person name="Guillou S."/>
            <person name="Cros-Aarteil S."/>
            <person name="Calhoun S."/>
            <person name="Haridas S."/>
            <person name="Kuo A."/>
            <person name="Mondo S."/>
            <person name="Pangilinan J."/>
            <person name="Riley R."/>
            <person name="LaButti K."/>
            <person name="Andreopoulos B."/>
            <person name="Lipzen A."/>
            <person name="Chen C."/>
            <person name="Yan M."/>
            <person name="Daum C."/>
            <person name="Ng V."/>
            <person name="Clum A."/>
            <person name="Steindorff A."/>
            <person name="Ohm R.A."/>
            <person name="Martin F."/>
            <person name="Silar P."/>
            <person name="Natvig D.O."/>
            <person name="Lalanne C."/>
            <person name="Gautier V."/>
            <person name="Ament-Velasquez S.L."/>
            <person name="Kruys A."/>
            <person name="Hutchinson M.I."/>
            <person name="Powell A.J."/>
            <person name="Barry K."/>
            <person name="Miller A.N."/>
            <person name="Grigoriev I.V."/>
            <person name="Debuchy R."/>
            <person name="Gladieux P."/>
            <person name="Hiltunen Thoren M."/>
            <person name="Johannesson H."/>
        </authorList>
    </citation>
    <scope>NUCLEOTIDE SEQUENCE</scope>
    <source>
        <strain evidence="9">SMH4131-1</strain>
    </source>
</reference>
<feature type="transmembrane region" description="Helical" evidence="7">
    <location>
        <begin position="101"/>
        <end position="122"/>
    </location>
</feature>
<sequence>MCASIQNLLCQDCSSFTVSAPLCIFHVLCLLTKPATMTLNIMILTRACPALVWLLLCLAQVNIVKADAVSTLSIHESRTQFSINLPEDSQDVNFYLSAPDLYAYTAFGFGSSMTAALMLVFYPSADYTHVTVSPRLTTGHSEPAFNPNVELTIYPGSLTDANGTMTVNGTCHSCRSWGSGSIDVESTTQPMIFAYGPTLGEGSDDVSAPLRRHMGYGHFTMNMVTATGPGGITTVPQNITSNAVFTGGIIDDSDKAATAHGVLFALIALAVAPFDTLVAGLTKRWPAVHTFTSTIYFLLVIGAMVPGILVSKEYFLTQKFQTAHQIIGLMTIIIMFGLAVWGVFLNFIRSAAKKRGQEPPERSALMGKIHRFGGWFIWVLFLINNGLGLQLANQGRTFILGYAVIAVGVVLFTLPIYWCVWRCTRSRAAKEDDAHELNIYNHEYH</sequence>
<dbReference type="InterPro" id="IPR005018">
    <property type="entry name" value="DOMON_domain"/>
</dbReference>
<dbReference type="InterPro" id="IPR006593">
    <property type="entry name" value="Cyt_b561/ferric_Rdtase_TM"/>
</dbReference>
<dbReference type="AlphaFoldDB" id="A0AAE0M9F9"/>
<evidence type="ECO:0000313" key="10">
    <source>
        <dbReference type="Proteomes" id="UP001286456"/>
    </source>
</evidence>
<proteinExistence type="predicted"/>
<keyword evidence="6 7" id="KW-0472">Membrane</keyword>
<evidence type="ECO:0000256" key="2">
    <source>
        <dbReference type="ARBA" id="ARBA00022448"/>
    </source>
</evidence>